<reference evidence="2" key="1">
    <citation type="submission" date="2023-03" db="UniProtKB">
        <authorList>
            <consortium name="WormBaseParasite"/>
        </authorList>
    </citation>
    <scope>IDENTIFICATION</scope>
</reference>
<dbReference type="WBParaSite" id="ALUE_0001053701-mRNA-1">
    <property type="protein sequence ID" value="ALUE_0001053701-mRNA-1"/>
    <property type="gene ID" value="ALUE_0001053701"/>
</dbReference>
<name>A0A9J2PKU0_ASCLU</name>
<sequence length="190" mass="20974">MNEQRRIHQRALATRMAYAMNTQQLSVGNSAVDHSACERTTIAGKSTIGGTGSMPQKLTDPYGVVVIVIDDLLTIYPISMNLGVKLPNISHRMHNRSSRICNQSMKCAPRLSLMINLCLSIRSMSAPIPPARLNQKQQKKVQKEQQLILRSVTYLASSGLLQKHNGGVSTSAVVQPIQVQQLSLDVERRT</sequence>
<dbReference type="AlphaFoldDB" id="A0A9J2PKU0"/>
<dbReference type="Proteomes" id="UP000036681">
    <property type="component" value="Unplaced"/>
</dbReference>
<accession>A0A9J2PKU0</accession>
<evidence type="ECO:0000313" key="2">
    <source>
        <dbReference type="WBParaSite" id="ALUE_0001053701-mRNA-1"/>
    </source>
</evidence>
<proteinExistence type="predicted"/>
<protein>
    <submittedName>
        <fullName evidence="2">Uncharacterized protein</fullName>
    </submittedName>
</protein>
<organism evidence="1 2">
    <name type="scientific">Ascaris lumbricoides</name>
    <name type="common">Giant roundworm</name>
    <dbReference type="NCBI Taxonomy" id="6252"/>
    <lineage>
        <taxon>Eukaryota</taxon>
        <taxon>Metazoa</taxon>
        <taxon>Ecdysozoa</taxon>
        <taxon>Nematoda</taxon>
        <taxon>Chromadorea</taxon>
        <taxon>Rhabditida</taxon>
        <taxon>Spirurina</taxon>
        <taxon>Ascaridomorpha</taxon>
        <taxon>Ascaridoidea</taxon>
        <taxon>Ascarididae</taxon>
        <taxon>Ascaris</taxon>
    </lineage>
</organism>
<keyword evidence="1" id="KW-1185">Reference proteome</keyword>
<evidence type="ECO:0000313" key="1">
    <source>
        <dbReference type="Proteomes" id="UP000036681"/>
    </source>
</evidence>